<dbReference type="AlphaFoldDB" id="A0A7C3Z4K9"/>
<feature type="region of interest" description="Disordered" evidence="1">
    <location>
        <begin position="1"/>
        <end position="20"/>
    </location>
</feature>
<evidence type="ECO:0000313" key="3">
    <source>
        <dbReference type="EMBL" id="HGF35328.1"/>
    </source>
</evidence>
<protein>
    <submittedName>
        <fullName evidence="3">Dna2/Cas4 domain-containing protein</fullName>
    </submittedName>
</protein>
<feature type="domain" description="DUF83" evidence="2">
    <location>
        <begin position="34"/>
        <end position="114"/>
    </location>
</feature>
<accession>A0A7C3Z4K9</accession>
<organism evidence="3">
    <name type="scientific">Desulfobacca acetoxidans</name>
    <dbReference type="NCBI Taxonomy" id="60893"/>
    <lineage>
        <taxon>Bacteria</taxon>
        <taxon>Pseudomonadati</taxon>
        <taxon>Thermodesulfobacteriota</taxon>
        <taxon>Desulfobaccia</taxon>
        <taxon>Desulfobaccales</taxon>
        <taxon>Desulfobaccaceae</taxon>
        <taxon>Desulfobacca</taxon>
    </lineage>
</organism>
<proteinExistence type="predicted"/>
<name>A0A7C3Z4K9_9BACT</name>
<reference evidence="3" key="1">
    <citation type="journal article" date="2020" name="mSystems">
        <title>Genome- and Community-Level Interaction Insights into Carbon Utilization and Element Cycling Functions of Hydrothermarchaeota in Hydrothermal Sediment.</title>
        <authorList>
            <person name="Zhou Z."/>
            <person name="Liu Y."/>
            <person name="Xu W."/>
            <person name="Pan J."/>
            <person name="Luo Z.H."/>
            <person name="Li M."/>
        </authorList>
    </citation>
    <scope>NUCLEOTIDE SEQUENCE [LARGE SCALE GENOMIC DNA]</scope>
    <source>
        <strain evidence="3">SpSt-897</strain>
    </source>
</reference>
<dbReference type="EMBL" id="DTMF01000317">
    <property type="protein sequence ID" value="HGF35328.1"/>
    <property type="molecule type" value="Genomic_DNA"/>
</dbReference>
<evidence type="ECO:0000259" key="2">
    <source>
        <dbReference type="Pfam" id="PF01930"/>
    </source>
</evidence>
<evidence type="ECO:0000256" key="1">
    <source>
        <dbReference type="SAM" id="MobiDB-lite"/>
    </source>
</evidence>
<dbReference type="InterPro" id="IPR011604">
    <property type="entry name" value="PDDEXK-like_dom_sf"/>
</dbReference>
<dbReference type="InterPro" id="IPR022765">
    <property type="entry name" value="Dna2/Cas4_DUF83"/>
</dbReference>
<dbReference type="Gene3D" id="3.90.320.10">
    <property type="match status" value="1"/>
</dbReference>
<comment type="caution">
    <text evidence="3">The sequence shown here is derived from an EMBL/GenBank/DDBJ whole genome shotgun (WGS) entry which is preliminary data.</text>
</comment>
<dbReference type="Pfam" id="PF01930">
    <property type="entry name" value="Cas_Cas4"/>
    <property type="match status" value="1"/>
</dbReference>
<sequence length="118" mass="13274">MKRDLPTPDNTGTDPFSSFAAADKATEEPLIRVMALHALAYCERLFYLEEVEEIRRTDANVYDGRRLHEELQKDEEAVTLELASETLGLKGKLDGIKRQSGGWMVVEHKKGKSNKGNP</sequence>
<gene>
    <name evidence="3" type="ORF">ENW96_13280</name>
</gene>